<accession>A0A0X8H1S2</accession>
<organism evidence="2 3">
    <name type="scientific">Erysipelothrix larvae</name>
    <dbReference type="NCBI Taxonomy" id="1514105"/>
    <lineage>
        <taxon>Bacteria</taxon>
        <taxon>Bacillati</taxon>
        <taxon>Bacillota</taxon>
        <taxon>Erysipelotrichia</taxon>
        <taxon>Erysipelotrichales</taxon>
        <taxon>Erysipelotrichaceae</taxon>
        <taxon>Erysipelothrix</taxon>
    </lineage>
</organism>
<dbReference type="Gene3D" id="3.10.180.10">
    <property type="entry name" value="2,3-Dihydroxybiphenyl 1,2-Dioxygenase, domain 1"/>
    <property type="match status" value="2"/>
</dbReference>
<dbReference type="InterPro" id="IPR029068">
    <property type="entry name" value="Glyas_Bleomycin-R_OHBP_Dase"/>
</dbReference>
<dbReference type="STRING" id="1514105.AOC36_10415"/>
<dbReference type="Pfam" id="PF00903">
    <property type="entry name" value="Glyoxalase"/>
    <property type="match status" value="1"/>
</dbReference>
<dbReference type="InterPro" id="IPR052537">
    <property type="entry name" value="Extradiol_RC_dioxygenase"/>
</dbReference>
<feature type="domain" description="VOC" evidence="1">
    <location>
        <begin position="9"/>
        <end position="135"/>
    </location>
</feature>
<dbReference type="PANTHER" id="PTHR36110:SF3">
    <property type="entry name" value="VOC DOMAIN-CONTAINING PROTEIN"/>
    <property type="match status" value="1"/>
</dbReference>
<keyword evidence="3" id="KW-1185">Reference proteome</keyword>
<dbReference type="RefSeq" id="WP_067634025.1">
    <property type="nucleotide sequence ID" value="NZ_CP013213.1"/>
</dbReference>
<name>A0A0X8H1S2_9FIRM</name>
<dbReference type="SUPFAM" id="SSF54593">
    <property type="entry name" value="Glyoxalase/Bleomycin resistance protein/Dihydroxybiphenyl dioxygenase"/>
    <property type="match status" value="1"/>
</dbReference>
<dbReference type="PANTHER" id="PTHR36110">
    <property type="entry name" value="RING-CLEAVING DIOXYGENASE MHQE-RELATED"/>
    <property type="match status" value="1"/>
</dbReference>
<proteinExistence type="predicted"/>
<dbReference type="OrthoDB" id="9785698at2"/>
<sequence>MSNLKPLIGIHHVTAITSSAEKIYDFYTHILSMRLVKKNVNQDDLTSYHLYFADDRGRPGTDMTFFDFKGIHQHRVGTNDISKTSFRVPSHAALEYWVKRFDHYSITHSPIKRIFGRHYMTFEDFDNQHYALFSDEHVPGVASGEPWHKGPVPDEYAITGLGPVFLTVDQFEYTDIVLTRILNMRHVHQDGALHLYEMGKGGNGASLIIKVDETSDFAQQGYGGVHHVAFRVEDKNHLEQWESKLDQLNLPHSGFVERFYFGSVYVRLIPNILFEFATDGPGFIDDQEDYEILGETLTLPPHLRQYEASINENLHHFDTVRSNKVFIKETFDEH</sequence>
<dbReference type="PROSITE" id="PS51819">
    <property type="entry name" value="VOC"/>
    <property type="match status" value="2"/>
</dbReference>
<evidence type="ECO:0000313" key="3">
    <source>
        <dbReference type="Proteomes" id="UP000063781"/>
    </source>
</evidence>
<dbReference type="InterPro" id="IPR037523">
    <property type="entry name" value="VOC_core"/>
</dbReference>
<evidence type="ECO:0000313" key="2">
    <source>
        <dbReference type="EMBL" id="AMC94369.1"/>
    </source>
</evidence>
<dbReference type="KEGG" id="erl:AOC36_10415"/>
<reference evidence="2 3" key="1">
    <citation type="submission" date="2015-10" db="EMBL/GenBank/DDBJ databases">
        <title>Erysipelothrix larvae sp. LV19 isolated from the larval gut of the rhinoceros beetle, Trypoxylus dichotomus.</title>
        <authorList>
            <person name="Lim S."/>
            <person name="Kim B.-C."/>
        </authorList>
    </citation>
    <scope>NUCLEOTIDE SEQUENCE [LARGE SCALE GENOMIC DNA]</scope>
    <source>
        <strain evidence="2 3">LV19</strain>
    </source>
</reference>
<protein>
    <submittedName>
        <fullName evidence="2">Glyoxalase</fullName>
    </submittedName>
</protein>
<dbReference type="Proteomes" id="UP000063781">
    <property type="component" value="Chromosome"/>
</dbReference>
<evidence type="ECO:0000259" key="1">
    <source>
        <dbReference type="PROSITE" id="PS51819"/>
    </source>
</evidence>
<dbReference type="InterPro" id="IPR004360">
    <property type="entry name" value="Glyas_Fos-R_dOase_dom"/>
</dbReference>
<gene>
    <name evidence="2" type="ORF">AOC36_10415</name>
</gene>
<feature type="domain" description="VOC" evidence="1">
    <location>
        <begin position="160"/>
        <end position="279"/>
    </location>
</feature>
<dbReference type="AlphaFoldDB" id="A0A0X8H1S2"/>
<dbReference type="EMBL" id="CP013213">
    <property type="protein sequence ID" value="AMC94369.1"/>
    <property type="molecule type" value="Genomic_DNA"/>
</dbReference>